<keyword evidence="1" id="KW-0732">Signal</keyword>
<sequence length="511" mass="54707">MKRLATRGALVAVAGIVFTGLAVHPGATADPAGCVLVGTVGTPEIGADPSTAGLEAFSPATATLPDQIYFRTSTETFNRRWSFTARDGNIYVKEAATHGGWRSMPLPGCLAGNIAGVSADDDEVLAVDRDGRFYTLDHALSAPKDWNWSTRYGTPLWTGPGNTLPPGTLDWTWSVLSANEDHVWRDAVGNNHPVGLAKVSHVFALTDGGTRIRYVDPWLPVDHSYEVGMPAGGRFRAVALSTSGSTSLVVNRHGDLYTRLYDFDISGADKVFFRYSYEDQPGLREAADMLSERIDVGTAAIALPAPDWLRQPKVPGEITNRISIHKTGIGSDARELRVEGASDGRTGYWTKQLTADEWSFVATDQPLTGERLANTANDRSVDPSVAASPYSYAGRSPAGWTATVESFDIANSPTPLRVDFGNGVGLELILHTVDALRQTPQPAGLTGQARHFDGTIEVPVNVSNSGAAQPGPIRDFLAGALGGRRFTDFGVDVTDRDFRIDGLGVTLARTP</sequence>
<protein>
    <recommendedName>
        <fullName evidence="4">WD40 repeat domain-containing protein</fullName>
    </recommendedName>
</protein>
<gene>
    <name evidence="2" type="ORF">FCG67_18320</name>
</gene>
<feature type="chain" id="PRO_5046171185" description="WD40 repeat domain-containing protein" evidence="1">
    <location>
        <begin position="30"/>
        <end position="511"/>
    </location>
</feature>
<proteinExistence type="predicted"/>
<keyword evidence="3" id="KW-1185">Reference proteome</keyword>
<evidence type="ECO:0008006" key="4">
    <source>
        <dbReference type="Google" id="ProtNLM"/>
    </source>
</evidence>
<comment type="caution">
    <text evidence="2">The sequence shown here is derived from an EMBL/GenBank/DDBJ whole genome shotgun (WGS) entry which is preliminary data.</text>
</comment>
<dbReference type="RefSeq" id="WP_136911129.1">
    <property type="nucleotide sequence ID" value="NZ_SUMD01000009.1"/>
</dbReference>
<evidence type="ECO:0000313" key="2">
    <source>
        <dbReference type="EMBL" id="TJZ75979.1"/>
    </source>
</evidence>
<name>A0ABY2RGC4_9NOCA</name>
<dbReference type="EMBL" id="SUMD01000009">
    <property type="protein sequence ID" value="TJZ75979.1"/>
    <property type="molecule type" value="Genomic_DNA"/>
</dbReference>
<organism evidence="2 3">
    <name type="scientific">Rhodococcus oryzae</name>
    <dbReference type="NCBI Taxonomy" id="2571143"/>
    <lineage>
        <taxon>Bacteria</taxon>
        <taxon>Bacillati</taxon>
        <taxon>Actinomycetota</taxon>
        <taxon>Actinomycetes</taxon>
        <taxon>Mycobacteriales</taxon>
        <taxon>Nocardiaceae</taxon>
        <taxon>Rhodococcus</taxon>
    </lineage>
</organism>
<dbReference type="Proteomes" id="UP000305109">
    <property type="component" value="Unassembled WGS sequence"/>
</dbReference>
<evidence type="ECO:0000256" key="1">
    <source>
        <dbReference type="SAM" id="SignalP"/>
    </source>
</evidence>
<reference evidence="2 3" key="1">
    <citation type="submission" date="2019-04" db="EMBL/GenBank/DDBJ databases">
        <title>Rhodococcus oryzae sp. nov., a novel actinomycete isolated from rhizosphere soil of rice (Oryza sativa L.).</title>
        <authorList>
            <person name="Li C."/>
        </authorList>
    </citation>
    <scope>NUCLEOTIDE SEQUENCE [LARGE SCALE GENOMIC DNA]</scope>
    <source>
        <strain evidence="2 3">NEAU-CX67</strain>
    </source>
</reference>
<feature type="signal peptide" evidence="1">
    <location>
        <begin position="1"/>
        <end position="29"/>
    </location>
</feature>
<accession>A0ABY2RGC4</accession>
<evidence type="ECO:0000313" key="3">
    <source>
        <dbReference type="Proteomes" id="UP000305109"/>
    </source>
</evidence>